<evidence type="ECO:0000313" key="4">
    <source>
        <dbReference type="Proteomes" id="UP000673375"/>
    </source>
</evidence>
<comment type="caution">
    <text evidence="3">The sequence shown here is derived from an EMBL/GenBank/DDBJ whole genome shotgun (WGS) entry which is preliminary data.</text>
</comment>
<keyword evidence="1" id="KW-0175">Coiled coil</keyword>
<reference evidence="3 4" key="1">
    <citation type="submission" date="2020-12" db="EMBL/GenBank/DDBJ databases">
        <title>Vagococcus allomyrinae sp. nov. and Enterococcus lavae sp. nov., isolated from the larvae of Allomyrina dichotoma.</title>
        <authorList>
            <person name="Lee S.D."/>
        </authorList>
    </citation>
    <scope>NUCLEOTIDE SEQUENCE [LARGE SCALE GENOMIC DNA]</scope>
    <source>
        <strain evidence="3 4">BWM-S5</strain>
    </source>
</reference>
<organism evidence="3 4">
    <name type="scientific">Enterococcus larvae</name>
    <dbReference type="NCBI Taxonomy" id="2794352"/>
    <lineage>
        <taxon>Bacteria</taxon>
        <taxon>Bacillati</taxon>
        <taxon>Bacillota</taxon>
        <taxon>Bacilli</taxon>
        <taxon>Lactobacillales</taxon>
        <taxon>Enterococcaceae</taxon>
        <taxon>Enterococcus</taxon>
    </lineage>
</organism>
<protein>
    <submittedName>
        <fullName evidence="3">Uncharacterized protein</fullName>
    </submittedName>
</protein>
<dbReference type="EMBL" id="JAEDXU010000001">
    <property type="protein sequence ID" value="MBP1044857.1"/>
    <property type="molecule type" value="Genomic_DNA"/>
</dbReference>
<sequence length="123" mass="14123">MPKKCVPPGPDRPQPRPDTQEKMIEQPRLVNEYLHLLEQAQDVMENQKEAIKAAIGLRLYNQQILEILKLINTTGNLSEYIQGLEDQIKVFDNLVVEYGPYDPTTYTMAVKNNTGLITKRPEE</sequence>
<evidence type="ECO:0000256" key="2">
    <source>
        <dbReference type="SAM" id="MobiDB-lite"/>
    </source>
</evidence>
<dbReference type="Proteomes" id="UP000673375">
    <property type="component" value="Unassembled WGS sequence"/>
</dbReference>
<evidence type="ECO:0000256" key="1">
    <source>
        <dbReference type="SAM" id="Coils"/>
    </source>
</evidence>
<dbReference type="RefSeq" id="WP_209555653.1">
    <property type="nucleotide sequence ID" value="NZ_JAEDXU010000001.1"/>
</dbReference>
<feature type="region of interest" description="Disordered" evidence="2">
    <location>
        <begin position="1"/>
        <end position="22"/>
    </location>
</feature>
<proteinExistence type="predicted"/>
<name>A0ABS4CFY6_9ENTE</name>
<evidence type="ECO:0000313" key="3">
    <source>
        <dbReference type="EMBL" id="MBP1044857.1"/>
    </source>
</evidence>
<feature type="compositionally biased region" description="Pro residues" evidence="2">
    <location>
        <begin position="1"/>
        <end position="12"/>
    </location>
</feature>
<accession>A0ABS4CFY6</accession>
<keyword evidence="4" id="KW-1185">Reference proteome</keyword>
<feature type="coiled-coil region" evidence="1">
    <location>
        <begin position="30"/>
        <end position="57"/>
    </location>
</feature>
<gene>
    <name evidence="3" type="ORF">I6N96_01090</name>
</gene>
<feature type="compositionally biased region" description="Basic and acidic residues" evidence="2">
    <location>
        <begin position="13"/>
        <end position="22"/>
    </location>
</feature>